<evidence type="ECO:0000259" key="2">
    <source>
        <dbReference type="Pfam" id="PF05183"/>
    </source>
</evidence>
<dbReference type="InterPro" id="IPR007855">
    <property type="entry name" value="RDRP"/>
</dbReference>
<keyword evidence="1" id="KW-0694">RNA-binding</keyword>
<comment type="caution">
    <text evidence="3">The sequence shown here is derived from an EMBL/GenBank/DDBJ whole genome shotgun (WGS) entry which is preliminary data.</text>
</comment>
<dbReference type="InterPro" id="IPR057596">
    <property type="entry name" value="RDRP_core"/>
</dbReference>
<organism evidence="3">
    <name type="scientific">Tanacetum cinerariifolium</name>
    <name type="common">Dalmatian daisy</name>
    <name type="synonym">Chrysanthemum cinerariifolium</name>
    <dbReference type="NCBI Taxonomy" id="118510"/>
    <lineage>
        <taxon>Eukaryota</taxon>
        <taxon>Viridiplantae</taxon>
        <taxon>Streptophyta</taxon>
        <taxon>Embryophyta</taxon>
        <taxon>Tracheophyta</taxon>
        <taxon>Spermatophyta</taxon>
        <taxon>Magnoliopsida</taxon>
        <taxon>eudicotyledons</taxon>
        <taxon>Gunneridae</taxon>
        <taxon>Pentapetalae</taxon>
        <taxon>asterids</taxon>
        <taxon>campanulids</taxon>
        <taxon>Asterales</taxon>
        <taxon>Asteraceae</taxon>
        <taxon>Asteroideae</taxon>
        <taxon>Anthemideae</taxon>
        <taxon>Anthemidinae</taxon>
        <taxon>Tanacetum</taxon>
    </lineage>
</organism>
<keyword evidence="1 3" id="KW-0696">RNA-directed RNA polymerase</keyword>
<dbReference type="GO" id="GO:0003968">
    <property type="term" value="F:RNA-directed RNA polymerase activity"/>
    <property type="evidence" value="ECO:0007669"/>
    <property type="project" value="UniProtKB-KW"/>
</dbReference>
<proteinExistence type="inferred from homology"/>
<dbReference type="PANTHER" id="PTHR23079">
    <property type="entry name" value="RNA-DEPENDENT RNA POLYMERASE"/>
    <property type="match status" value="1"/>
</dbReference>
<accession>A0A699HCW7</accession>
<comment type="function">
    <text evidence="1">Probably involved in the RNA silencing pathway and required for the generation of small interfering RNAs (siRNAs).</text>
</comment>
<dbReference type="PANTHER" id="PTHR23079:SF42">
    <property type="entry name" value="RNA-DEPENDENT RNA POLYMERASE"/>
    <property type="match status" value="1"/>
</dbReference>
<dbReference type="EC" id="2.7.7.48" evidence="1"/>
<dbReference type="GO" id="GO:0003723">
    <property type="term" value="F:RNA binding"/>
    <property type="evidence" value="ECO:0007669"/>
    <property type="project" value="UniProtKB-KW"/>
</dbReference>
<name>A0A699HCW7_TANCI</name>
<dbReference type="GO" id="GO:0031380">
    <property type="term" value="C:nuclear RNA-directed RNA polymerase complex"/>
    <property type="evidence" value="ECO:0007669"/>
    <property type="project" value="TreeGrafter"/>
</dbReference>
<sequence>MLNTTFYSSFYTRKPRKANLSKNLIALLTVGGVPKEYFMTLLNKTLQEAQNVSLIGLNYGQMNDNTTSVEMIGSGIPMDKPYLQHCMSMLTNKEWKGLRGGKIPVDDSFYLIGTADPTKTLECDEVCVILYPAMEEFVGDTKYGIFFSTKGRRSMGSEITNGDFDGDLYCVSQTAAFLDHFKVSKPWERTYFTPSALSKKPSELSHDELEKELVTQIFATQRQNMVVGKSTNSFLTFADQYIVLRKDDAEKHRLEEKMLKLTGLYYDALDAGKSRKTVVEFDIVILSLSEMHAFWGN</sequence>
<dbReference type="GO" id="GO:0030422">
    <property type="term" value="P:siRNA processing"/>
    <property type="evidence" value="ECO:0007669"/>
    <property type="project" value="TreeGrafter"/>
</dbReference>
<keyword evidence="1" id="KW-0943">RNA-mediated gene silencing</keyword>
<dbReference type="EMBL" id="BKCJ010110874">
    <property type="protein sequence ID" value="GEX48161.1"/>
    <property type="molecule type" value="Genomic_DNA"/>
</dbReference>
<reference evidence="3" key="1">
    <citation type="journal article" date="2019" name="Sci. Rep.">
        <title>Draft genome of Tanacetum cinerariifolium, the natural source of mosquito coil.</title>
        <authorList>
            <person name="Yamashiro T."/>
            <person name="Shiraishi A."/>
            <person name="Satake H."/>
            <person name="Nakayama K."/>
        </authorList>
    </citation>
    <scope>NUCLEOTIDE SEQUENCE</scope>
</reference>
<protein>
    <recommendedName>
        <fullName evidence="1">RNA-dependent RNA polymerase</fullName>
        <ecNumber evidence="1">2.7.7.48</ecNumber>
    </recommendedName>
</protein>
<evidence type="ECO:0000313" key="3">
    <source>
        <dbReference type="EMBL" id="GEX48161.1"/>
    </source>
</evidence>
<gene>
    <name evidence="3" type="ORF">Tci_320136</name>
</gene>
<dbReference type="Pfam" id="PF05183">
    <property type="entry name" value="RdRP"/>
    <property type="match status" value="2"/>
</dbReference>
<dbReference type="AlphaFoldDB" id="A0A699HCW7"/>
<evidence type="ECO:0000256" key="1">
    <source>
        <dbReference type="RuleBase" id="RU363098"/>
    </source>
</evidence>
<comment type="similarity">
    <text evidence="1">Belongs to the RdRP family.</text>
</comment>
<feature type="domain" description="RDRP core" evidence="2">
    <location>
        <begin position="12"/>
        <end position="131"/>
    </location>
</feature>
<feature type="domain" description="RDRP core" evidence="2">
    <location>
        <begin position="141"/>
        <end position="278"/>
    </location>
</feature>
<keyword evidence="1" id="KW-0808">Transferase</keyword>
<keyword evidence="1" id="KW-0548">Nucleotidyltransferase</keyword>
<comment type="catalytic activity">
    <reaction evidence="1">
        <text>RNA(n) + a ribonucleoside 5'-triphosphate = RNA(n+1) + diphosphate</text>
        <dbReference type="Rhea" id="RHEA:21248"/>
        <dbReference type="Rhea" id="RHEA-COMP:14527"/>
        <dbReference type="Rhea" id="RHEA-COMP:17342"/>
        <dbReference type="ChEBI" id="CHEBI:33019"/>
        <dbReference type="ChEBI" id="CHEBI:61557"/>
        <dbReference type="ChEBI" id="CHEBI:140395"/>
        <dbReference type="EC" id="2.7.7.48"/>
    </reaction>
</comment>